<comment type="caution">
    <text evidence="9">The sequence shown here is derived from an EMBL/GenBank/DDBJ whole genome shotgun (WGS) entry which is preliminary data.</text>
</comment>
<evidence type="ECO:0000256" key="2">
    <source>
        <dbReference type="ARBA" id="ARBA00023125"/>
    </source>
</evidence>
<dbReference type="InterPro" id="IPR009057">
    <property type="entry name" value="Homeodomain-like_sf"/>
</dbReference>
<dbReference type="OrthoDB" id="6159439at2759"/>
<organism evidence="9 10">
    <name type="scientific">Penicillium alfredii</name>
    <dbReference type="NCBI Taxonomy" id="1506179"/>
    <lineage>
        <taxon>Eukaryota</taxon>
        <taxon>Fungi</taxon>
        <taxon>Dikarya</taxon>
        <taxon>Ascomycota</taxon>
        <taxon>Pezizomycotina</taxon>
        <taxon>Eurotiomycetes</taxon>
        <taxon>Eurotiomycetidae</taxon>
        <taxon>Eurotiales</taxon>
        <taxon>Aspergillaceae</taxon>
        <taxon>Penicillium</taxon>
    </lineage>
</organism>
<evidence type="ECO:0000256" key="7">
    <source>
        <dbReference type="SAM" id="MobiDB-lite"/>
    </source>
</evidence>
<dbReference type="SUPFAM" id="SSF46689">
    <property type="entry name" value="Homeodomain-like"/>
    <property type="match status" value="1"/>
</dbReference>
<dbReference type="SMART" id="SM00389">
    <property type="entry name" value="HOX"/>
    <property type="match status" value="1"/>
</dbReference>
<evidence type="ECO:0000256" key="1">
    <source>
        <dbReference type="ARBA" id="ARBA00004123"/>
    </source>
</evidence>
<evidence type="ECO:0000313" key="10">
    <source>
        <dbReference type="Proteomes" id="UP001141434"/>
    </source>
</evidence>
<dbReference type="RefSeq" id="XP_056511745.1">
    <property type="nucleotide sequence ID" value="XM_056656132.1"/>
</dbReference>
<dbReference type="PROSITE" id="PS50071">
    <property type="entry name" value="HOMEOBOX_2"/>
    <property type="match status" value="1"/>
</dbReference>
<keyword evidence="2 5" id="KW-0238">DNA-binding</keyword>
<keyword evidence="4 5" id="KW-0539">Nucleus</keyword>
<evidence type="ECO:0000256" key="6">
    <source>
        <dbReference type="RuleBase" id="RU000682"/>
    </source>
</evidence>
<gene>
    <name evidence="9" type="ORF">NUU61_005550</name>
</gene>
<dbReference type="AlphaFoldDB" id="A0A9W9K7P6"/>
<evidence type="ECO:0000256" key="5">
    <source>
        <dbReference type="PROSITE-ProRule" id="PRU00108"/>
    </source>
</evidence>
<feature type="domain" description="Homeobox" evidence="8">
    <location>
        <begin position="187"/>
        <end position="248"/>
    </location>
</feature>
<evidence type="ECO:0000256" key="3">
    <source>
        <dbReference type="ARBA" id="ARBA00023155"/>
    </source>
</evidence>
<reference evidence="9" key="2">
    <citation type="journal article" date="2023" name="IMA Fungus">
        <title>Comparative genomic study of the Penicillium genus elucidates a diverse pangenome and 15 lateral gene transfer events.</title>
        <authorList>
            <person name="Petersen C."/>
            <person name="Sorensen T."/>
            <person name="Nielsen M.R."/>
            <person name="Sondergaard T.E."/>
            <person name="Sorensen J.L."/>
            <person name="Fitzpatrick D.A."/>
            <person name="Frisvad J.C."/>
            <person name="Nielsen K.L."/>
        </authorList>
    </citation>
    <scope>NUCLEOTIDE SEQUENCE</scope>
    <source>
        <strain evidence="9">IBT 34128</strain>
    </source>
</reference>
<dbReference type="InterPro" id="IPR001356">
    <property type="entry name" value="HD"/>
</dbReference>
<comment type="subcellular location">
    <subcellularLocation>
        <location evidence="1 5 6">Nucleus</location>
    </subcellularLocation>
</comment>
<dbReference type="Gene3D" id="1.10.10.60">
    <property type="entry name" value="Homeodomain-like"/>
    <property type="match status" value="1"/>
</dbReference>
<dbReference type="PANTHER" id="PTHR24208">
    <property type="entry name" value="LIM/HOMEOBOX PROTEIN LHX"/>
    <property type="match status" value="1"/>
</dbReference>
<dbReference type="EMBL" id="JAPMSZ010000007">
    <property type="protein sequence ID" value="KAJ5096194.1"/>
    <property type="molecule type" value="Genomic_DNA"/>
</dbReference>
<dbReference type="GO" id="GO:0000981">
    <property type="term" value="F:DNA-binding transcription factor activity, RNA polymerase II-specific"/>
    <property type="evidence" value="ECO:0007669"/>
    <property type="project" value="TreeGrafter"/>
</dbReference>
<proteinExistence type="predicted"/>
<dbReference type="Proteomes" id="UP001141434">
    <property type="component" value="Unassembled WGS sequence"/>
</dbReference>
<evidence type="ECO:0000313" key="9">
    <source>
        <dbReference type="EMBL" id="KAJ5096194.1"/>
    </source>
</evidence>
<dbReference type="CDD" id="cd00086">
    <property type="entry name" value="homeodomain"/>
    <property type="match status" value="1"/>
</dbReference>
<evidence type="ECO:0000256" key="4">
    <source>
        <dbReference type="ARBA" id="ARBA00023242"/>
    </source>
</evidence>
<feature type="compositionally biased region" description="Polar residues" evidence="7">
    <location>
        <begin position="336"/>
        <end position="350"/>
    </location>
</feature>
<dbReference type="GeneID" id="81395300"/>
<feature type="compositionally biased region" description="Low complexity" evidence="7">
    <location>
        <begin position="83"/>
        <end position="92"/>
    </location>
</feature>
<feature type="region of interest" description="Disordered" evidence="7">
    <location>
        <begin position="29"/>
        <end position="185"/>
    </location>
</feature>
<feature type="DNA-binding region" description="Homeobox" evidence="5">
    <location>
        <begin position="189"/>
        <end position="249"/>
    </location>
</feature>
<keyword evidence="3 5" id="KW-0371">Homeobox</keyword>
<feature type="compositionally biased region" description="Basic and acidic residues" evidence="7">
    <location>
        <begin position="135"/>
        <end position="144"/>
    </location>
</feature>
<dbReference type="Pfam" id="PF00046">
    <property type="entry name" value="Homeodomain"/>
    <property type="match status" value="1"/>
</dbReference>
<dbReference type="GO" id="GO:0005634">
    <property type="term" value="C:nucleus"/>
    <property type="evidence" value="ECO:0007669"/>
    <property type="project" value="UniProtKB-SubCell"/>
</dbReference>
<dbReference type="InterPro" id="IPR050453">
    <property type="entry name" value="LIM_Homeobox_TF"/>
</dbReference>
<feature type="compositionally biased region" description="Polar residues" evidence="7">
    <location>
        <begin position="41"/>
        <end position="58"/>
    </location>
</feature>
<evidence type="ECO:0000259" key="8">
    <source>
        <dbReference type="PROSITE" id="PS50071"/>
    </source>
</evidence>
<name>A0A9W9K7P6_9EURO</name>
<accession>A0A9W9K7P6</accession>
<dbReference type="PANTHER" id="PTHR24208:SF166">
    <property type="entry name" value="LIM HOMEOBOX TRANSCRIPTION FACTOR 1 ALPHA, ISOFORM B"/>
    <property type="match status" value="1"/>
</dbReference>
<feature type="compositionally biased region" description="Basic and acidic residues" evidence="7">
    <location>
        <begin position="153"/>
        <end position="163"/>
    </location>
</feature>
<feature type="compositionally biased region" description="Low complexity" evidence="7">
    <location>
        <begin position="324"/>
        <end position="335"/>
    </location>
</feature>
<feature type="compositionally biased region" description="Basic and acidic residues" evidence="7">
    <location>
        <begin position="170"/>
        <end position="185"/>
    </location>
</feature>
<feature type="region of interest" description="Disordered" evidence="7">
    <location>
        <begin position="310"/>
        <end position="362"/>
    </location>
</feature>
<dbReference type="GO" id="GO:0000977">
    <property type="term" value="F:RNA polymerase II transcription regulatory region sequence-specific DNA binding"/>
    <property type="evidence" value="ECO:0007669"/>
    <property type="project" value="TreeGrafter"/>
</dbReference>
<sequence length="578" mass="63287">MSIGGPCLWLPALSTPVTSHLSAVTSHLSAATRNGEKSVPGSRSTSPRLSLQRENTLGATPGLAAEMHTSGVKAENALSNPMASSTAQSTSSPEEESSSHDTFNPRMGTGKEESPSQAELGIPSGPQPRLLMSQHQDETDHFEDPNGLVSGLHDMKEESDKEYSLSPSVEKAEGTGSDEYHRSPPLDKKKMKRFRLTHNQTRFLMSEFTRQAHPDAAHRQRLSREIPGLTPRQVQVWFQNRRAKLKRLTTNDRERMIKSRALPDDFDTTKVLRTPFEGKSIGETGGVSPQEYAAPNVDFAAPRALRTDGFPRQSEDEYLASPLSSTSTTGTYMSSHGQGRSDNAPTSSMIFSRPAASASMSDLQRTMRNDYPITRSSSVSDTSAQPLSFHHGLSMHNRFTGAQANQANMSYFRRPVDYAVPRHPGIIQPYDQRQSFEDSVSQTDTQGTPVAYDMNHLGSQSQAYPPTLSMSTPKDYTSLGMDSQVPAHARPVPTLSSLPVPAPHEYRQFPYDNTSGSMGTAIPYTHAPASNLSISTSYAPSIAGTTAHDSLHKTPQALDPLLSKFSHPSFHYPNYIQQ</sequence>
<protein>
    <recommendedName>
        <fullName evidence="8">Homeobox domain-containing protein</fullName>
    </recommendedName>
</protein>
<reference evidence="9" key="1">
    <citation type="submission" date="2022-11" db="EMBL/GenBank/DDBJ databases">
        <authorList>
            <person name="Petersen C."/>
        </authorList>
    </citation>
    <scope>NUCLEOTIDE SEQUENCE</scope>
    <source>
        <strain evidence="9">IBT 34128</strain>
    </source>
</reference>
<keyword evidence="10" id="KW-1185">Reference proteome</keyword>